<dbReference type="NCBIfam" id="TIGR04170">
    <property type="entry name" value="RNR_1b_NrdE"/>
    <property type="match status" value="1"/>
</dbReference>
<dbReference type="eggNOG" id="COG0209">
    <property type="taxonomic scope" value="Bacteria"/>
</dbReference>
<dbReference type="PROSITE" id="PS00089">
    <property type="entry name" value="RIBORED_LARGE"/>
    <property type="match status" value="1"/>
</dbReference>
<evidence type="ECO:0000256" key="8">
    <source>
        <dbReference type="ARBA" id="ARBA00023157"/>
    </source>
</evidence>
<keyword evidence="7 10" id="KW-0215">Deoxyribonucleotide synthesis</keyword>
<dbReference type="GO" id="GO:0009263">
    <property type="term" value="P:deoxyribonucleotide biosynthetic process"/>
    <property type="evidence" value="ECO:0007669"/>
    <property type="project" value="UniProtKB-KW"/>
</dbReference>
<dbReference type="InterPro" id="IPR013509">
    <property type="entry name" value="RNR_lsu_N"/>
</dbReference>
<dbReference type="EMBL" id="CP006932">
    <property type="protein sequence ID" value="AHK22420.1"/>
    <property type="molecule type" value="Genomic_DNA"/>
</dbReference>
<dbReference type="PRINTS" id="PR01183">
    <property type="entry name" value="RIBORDTASEM1"/>
</dbReference>
<dbReference type="GO" id="GO:0005971">
    <property type="term" value="C:ribonucleoside-diphosphate reductase complex"/>
    <property type="evidence" value="ECO:0007669"/>
    <property type="project" value="TreeGrafter"/>
</dbReference>
<dbReference type="InterPro" id="IPR013554">
    <property type="entry name" value="RNR_N"/>
</dbReference>
<sequence>MEINYHEHLIDIKLNNQIKLKNKEEDFYQLEKDKIARDIFLANFYKNYQFVKNGYEKVKSLVDLNLYNPIVLKWYSKQDINDLYNFLLSANHLFDSYMAAKKFLNEYTLKSTDKNINYEDYFDRVLILSLYLGRGNYEIAKAIADEIINGRYQPATPTMQDAGRINSGEMISCFLLEMDDNLNSINYILGTSMHLSKIGGGVAVNLSKIRSRGSSLRGIRNITAGIMPILKLLEDSFSFANKLDQRNGAGAAYLNVFHKDVMEFLDTKKINADEKHRIQFLSLGLIVSDKMFNLAKENKIMALFSPHDVKKYYKKDLDDLDINNYYEKLEKDQRISKNYIPARKLLLKIAQTQLESGYPYIMYKDNANKVHPLKEIGQIKMSNLCTEIFQLQETSIINNYEEKDQIKRDVLCNLGSLNIAKIMENKDIEKTVSIAMEALTSVTDLSELKFAPGIDKANKELHAVGLGALNLHGYLAKNRIRYEAREAREFASVFFSAVNFYSIKKSMEIAIREKKQFKDFDKSEYANGNYFKKYFVEDFSPKSEKIKELFKDIKLPTIEDWKELANNVKKYGLYHAYRLAVAPNQSTAYIANATPSVMPITSIIEARTYANSITYYPMPYLKKENILFYKTAYNMDQKKIIDMVATIQEHIDQGVSTILYVDSSISTKELVKYYLYANRKGLKALYYTRTRNLKIEECETCHA</sequence>
<comment type="function">
    <text evidence="10">Provides the precursors necessary for DNA synthesis. Catalyzes the biosynthesis of deoxyribonucleotides from the corresponding ribonucleotides.</text>
</comment>
<dbReference type="OrthoDB" id="9762933at2"/>
<evidence type="ECO:0000256" key="7">
    <source>
        <dbReference type="ARBA" id="ARBA00023116"/>
    </source>
</evidence>
<keyword evidence="3" id="KW-0021">Allosteric enzyme</keyword>
<dbReference type="PANTHER" id="PTHR11573:SF30">
    <property type="entry name" value="RIBONUCLEOSIDE-DIPHOSPHATE REDUCTASE 2 SUBUNIT ALPHA"/>
    <property type="match status" value="1"/>
</dbReference>
<evidence type="ECO:0000256" key="9">
    <source>
        <dbReference type="ARBA" id="ARBA00047754"/>
    </source>
</evidence>
<evidence type="ECO:0000256" key="1">
    <source>
        <dbReference type="ARBA" id="ARBA00010406"/>
    </source>
</evidence>
<keyword evidence="8" id="KW-1015">Disulfide bond</keyword>
<gene>
    <name evidence="12" type="primary">nrdE</name>
    <name evidence="12" type="ORF">X271_00314</name>
</gene>
<dbReference type="InterPro" id="IPR039718">
    <property type="entry name" value="Rrm1"/>
</dbReference>
<evidence type="ECO:0000256" key="4">
    <source>
        <dbReference type="ARBA" id="ARBA00022741"/>
    </source>
</evidence>
<dbReference type="CDD" id="cd01679">
    <property type="entry name" value="RNR_I"/>
    <property type="match status" value="1"/>
</dbReference>
<dbReference type="SUPFAM" id="SSF51998">
    <property type="entry name" value="PFL-like glycyl radical enzymes"/>
    <property type="match status" value="1"/>
</dbReference>
<evidence type="ECO:0000256" key="2">
    <source>
        <dbReference type="ARBA" id="ARBA00012274"/>
    </source>
</evidence>
<dbReference type="Pfam" id="PF02867">
    <property type="entry name" value="Ribonuc_red_lgC"/>
    <property type="match status" value="1"/>
</dbReference>
<dbReference type="RefSeq" id="WP_025208717.1">
    <property type="nucleotide sequence ID" value="NZ_CP006932.1"/>
</dbReference>
<name>W8GSP1_9MOLU</name>
<evidence type="ECO:0000256" key="6">
    <source>
        <dbReference type="ARBA" id="ARBA00023002"/>
    </source>
</evidence>
<dbReference type="STRING" id="1427984.X271_00314"/>
<protein>
    <recommendedName>
        <fullName evidence="2 10">Ribonucleoside-diphosphate reductase</fullName>
        <ecNumber evidence="2 10">1.17.4.1</ecNumber>
    </recommendedName>
</protein>
<dbReference type="AlphaFoldDB" id="W8GSP1"/>
<keyword evidence="5" id="KW-0067">ATP-binding</keyword>
<dbReference type="UniPathway" id="UPA00326"/>
<evidence type="ECO:0000256" key="10">
    <source>
        <dbReference type="RuleBase" id="RU003410"/>
    </source>
</evidence>
<dbReference type="NCBIfam" id="TIGR02506">
    <property type="entry name" value="NrdE_NrdA"/>
    <property type="match status" value="1"/>
</dbReference>
<dbReference type="InterPro" id="IPR000788">
    <property type="entry name" value="RNR_lg_C"/>
</dbReference>
<dbReference type="PANTHER" id="PTHR11573">
    <property type="entry name" value="RIBONUCLEOSIDE-DIPHOSPHATE REDUCTASE LARGE CHAIN"/>
    <property type="match status" value="1"/>
</dbReference>
<keyword evidence="4" id="KW-0547">Nucleotide-binding</keyword>
<proteinExistence type="inferred from homology"/>
<dbReference type="HOGENOM" id="CLU_000404_4_1_14"/>
<keyword evidence="6 10" id="KW-0560">Oxidoreductase</keyword>
<evidence type="ECO:0000313" key="13">
    <source>
        <dbReference type="Proteomes" id="UP000019450"/>
    </source>
</evidence>
<dbReference type="KEGG" id="hcr:X271_00314"/>
<dbReference type="GO" id="GO:0005524">
    <property type="term" value="F:ATP binding"/>
    <property type="evidence" value="ECO:0007669"/>
    <property type="project" value="UniProtKB-KW"/>
</dbReference>
<dbReference type="Pfam" id="PF00317">
    <property type="entry name" value="Ribonuc_red_lgN"/>
    <property type="match status" value="1"/>
</dbReference>
<evidence type="ECO:0000256" key="5">
    <source>
        <dbReference type="ARBA" id="ARBA00022840"/>
    </source>
</evidence>
<dbReference type="InterPro" id="IPR013346">
    <property type="entry name" value="NrdE_NrdA_C"/>
</dbReference>
<organism evidence="12 13">
    <name type="scientific">Candidatus Hepatoplasma crinochetorum Av</name>
    <dbReference type="NCBI Taxonomy" id="1427984"/>
    <lineage>
        <taxon>Bacteria</taxon>
        <taxon>Bacillati</taxon>
        <taxon>Mycoplasmatota</taxon>
        <taxon>Mollicutes</taxon>
        <taxon>Candidatus Hepatoplasmataceae</taxon>
        <taxon>Candidatus Hepatoplasma</taxon>
    </lineage>
</organism>
<dbReference type="SUPFAM" id="SSF48168">
    <property type="entry name" value="R1 subunit of ribonucleotide reductase, N-terminal domain"/>
    <property type="match status" value="1"/>
</dbReference>
<dbReference type="InterPro" id="IPR026459">
    <property type="entry name" value="RNR_1b_NrdE"/>
</dbReference>
<evidence type="ECO:0000313" key="12">
    <source>
        <dbReference type="EMBL" id="AHK22420.1"/>
    </source>
</evidence>
<dbReference type="Proteomes" id="UP000019450">
    <property type="component" value="Chromosome"/>
</dbReference>
<dbReference type="EC" id="1.17.4.1" evidence="2 10"/>
<dbReference type="Gene3D" id="1.10.1650.20">
    <property type="match status" value="1"/>
</dbReference>
<feature type="domain" description="Ribonucleotide reductase large subunit" evidence="11">
    <location>
        <begin position="561"/>
        <end position="583"/>
    </location>
</feature>
<accession>W8GSP1</accession>
<keyword evidence="13" id="KW-1185">Reference proteome</keyword>
<reference evidence="12 13" key="1">
    <citation type="journal article" date="2014" name="Genome Biol. Evol.">
        <title>Phylogenomics of "Candidatus Hepatoplasma crinochetorum," a Lineage of Mollicutes Associated with Noninsect Arthropods.</title>
        <authorList>
            <person name="Leclercq S."/>
            <person name="Dittmer J."/>
            <person name="Bouchon D."/>
            <person name="Cordaux R."/>
        </authorList>
    </citation>
    <scope>NUCLEOTIDE SEQUENCE [LARGE SCALE GENOMIC DNA]</scope>
    <source>
        <strain evidence="12 13">Av</strain>
    </source>
</reference>
<evidence type="ECO:0000256" key="3">
    <source>
        <dbReference type="ARBA" id="ARBA00022533"/>
    </source>
</evidence>
<comment type="catalytic activity">
    <reaction evidence="9 10">
        <text>a 2'-deoxyribonucleoside 5'-diphosphate + [thioredoxin]-disulfide + H2O = a ribonucleoside 5'-diphosphate + [thioredoxin]-dithiol</text>
        <dbReference type="Rhea" id="RHEA:23252"/>
        <dbReference type="Rhea" id="RHEA-COMP:10698"/>
        <dbReference type="Rhea" id="RHEA-COMP:10700"/>
        <dbReference type="ChEBI" id="CHEBI:15377"/>
        <dbReference type="ChEBI" id="CHEBI:29950"/>
        <dbReference type="ChEBI" id="CHEBI:50058"/>
        <dbReference type="ChEBI" id="CHEBI:57930"/>
        <dbReference type="ChEBI" id="CHEBI:73316"/>
        <dbReference type="EC" id="1.17.4.1"/>
    </reaction>
</comment>
<dbReference type="PATRIC" id="fig|1427984.3.peg.302"/>
<dbReference type="InterPro" id="IPR008926">
    <property type="entry name" value="RNR_R1-su_N"/>
</dbReference>
<dbReference type="Gene3D" id="3.20.70.20">
    <property type="match status" value="1"/>
</dbReference>
<dbReference type="GO" id="GO:0004748">
    <property type="term" value="F:ribonucleoside-diphosphate reductase activity, thioredoxin disulfide as acceptor"/>
    <property type="evidence" value="ECO:0007669"/>
    <property type="project" value="UniProtKB-EC"/>
</dbReference>
<dbReference type="Pfam" id="PF08343">
    <property type="entry name" value="RNR_N"/>
    <property type="match status" value="1"/>
</dbReference>
<comment type="similarity">
    <text evidence="1 10">Belongs to the ribonucleoside diphosphate reductase large chain family.</text>
</comment>
<evidence type="ECO:0000259" key="11">
    <source>
        <dbReference type="PROSITE" id="PS00089"/>
    </source>
</evidence>